<feature type="compositionally biased region" description="Polar residues" evidence="1">
    <location>
        <begin position="447"/>
        <end position="459"/>
    </location>
</feature>
<sequence length="864" mass="96797">MGRDRDKKEKESRGSKDKKGEDKKSKKKDKKETTKSLKLIILQFRRSRDYPCECSGFSFWVDSKRVLVMAKGRVKGRLVLVGKKPKALILGSKVQKVADLKVYHVASVLGRQHASLTEQSLMLLGGEWFHMKKHALSSLKLSEQDPETLKVRVTLASDLAIAEKRWRDRLLAILEKGKVPKLGLNDGKMLLLSFHRISMNFLQNVLRTAWQLFQPAVAGMNDMSVIGQHNSITSIRRAVASEIEQRMNDPETKLQWTVELKQMVTDFKKEAKKDLDKEPSGRSRSSTRAPSSSGKQKKSSGDESDGSKTSKARDSGRMKVFKPSKHDKATVKLGEQEAYLRRVAERRERRNASPADNDAPGESEVVEDDPAEAFDEKLTQMLRDVPELMTDEPIAEIKWYDAVNDVRNTIASRQKIETVVEIHGQELPFCLEPDLELDKVSDKDTPNDPSAATTSEPRNSSSSSTATEQVKMLPHTFKFFQVPLADGGKLSLEANDDNEFLLSDLKFAAKLPHAERVIAVPASHIVMALLRLRTSGSNECINGAFHLLTKSVCHSFAQTAERSIEQKLLSECPDPCVLARVHPFMKRATTRGNKSLQMSLVSRWVSRGGGYVSLKDTNLEKLNIVGKRSTLASRTAAEYTARILVKSAECMEESVEKSKVVNFCFDAARVAEEQVLSVIFRACGKQFAGATQLLPSGLGVDESACAMERFAEAAKVQMGQTAGPVKLPCKSFDWREFRLPTKQLLMAVANALQVSLHNGFSFKSCRPRTLLVPRSHEADRFALLDTEKQALGLGKWPADAKLSFVYHYGTQRRWLDFMPHDDQPYKLIFSADEGTEDRGTHMQQRQQSPAITFLAPNFWSESRV</sequence>
<evidence type="ECO:0000256" key="1">
    <source>
        <dbReference type="SAM" id="MobiDB-lite"/>
    </source>
</evidence>
<dbReference type="Proteomes" id="UP001642484">
    <property type="component" value="Unassembled WGS sequence"/>
</dbReference>
<feature type="compositionally biased region" description="Acidic residues" evidence="1">
    <location>
        <begin position="359"/>
        <end position="368"/>
    </location>
</feature>
<feature type="region of interest" description="Disordered" evidence="1">
    <location>
        <begin position="439"/>
        <end position="467"/>
    </location>
</feature>
<evidence type="ECO:0000313" key="3">
    <source>
        <dbReference type="Proteomes" id="UP001642484"/>
    </source>
</evidence>
<evidence type="ECO:0008006" key="4">
    <source>
        <dbReference type="Google" id="ProtNLM"/>
    </source>
</evidence>
<organism evidence="2 3">
    <name type="scientific">Durusdinium trenchii</name>
    <dbReference type="NCBI Taxonomy" id="1381693"/>
    <lineage>
        <taxon>Eukaryota</taxon>
        <taxon>Sar</taxon>
        <taxon>Alveolata</taxon>
        <taxon>Dinophyceae</taxon>
        <taxon>Suessiales</taxon>
        <taxon>Symbiodiniaceae</taxon>
        <taxon>Durusdinium</taxon>
    </lineage>
</organism>
<feature type="compositionally biased region" description="Low complexity" evidence="1">
    <location>
        <begin position="282"/>
        <end position="294"/>
    </location>
</feature>
<feature type="compositionally biased region" description="Basic and acidic residues" evidence="1">
    <location>
        <begin position="299"/>
        <end position="317"/>
    </location>
</feature>
<feature type="region of interest" description="Disordered" evidence="1">
    <location>
        <begin position="270"/>
        <end position="368"/>
    </location>
</feature>
<gene>
    <name evidence="2" type="ORF">CCMP2556_LOCUS43241</name>
</gene>
<name>A0ABP0QNT9_9DINO</name>
<dbReference type="EMBL" id="CAXAMN010024788">
    <property type="protein sequence ID" value="CAK9089924.1"/>
    <property type="molecule type" value="Genomic_DNA"/>
</dbReference>
<proteinExistence type="predicted"/>
<reference evidence="2 3" key="1">
    <citation type="submission" date="2024-02" db="EMBL/GenBank/DDBJ databases">
        <authorList>
            <person name="Chen Y."/>
            <person name="Shah S."/>
            <person name="Dougan E. K."/>
            <person name="Thang M."/>
            <person name="Chan C."/>
        </authorList>
    </citation>
    <scope>NUCLEOTIDE SEQUENCE [LARGE SCALE GENOMIC DNA]</scope>
</reference>
<evidence type="ECO:0000313" key="2">
    <source>
        <dbReference type="EMBL" id="CAK9089924.1"/>
    </source>
</evidence>
<protein>
    <recommendedName>
        <fullName evidence="4">FACT complex subunit</fullName>
    </recommendedName>
</protein>
<accession>A0ABP0QNT9</accession>
<feature type="compositionally biased region" description="Basic and acidic residues" evidence="1">
    <location>
        <begin position="324"/>
        <end position="351"/>
    </location>
</feature>
<feature type="region of interest" description="Disordered" evidence="1">
    <location>
        <begin position="1"/>
        <end position="31"/>
    </location>
</feature>
<keyword evidence="3" id="KW-1185">Reference proteome</keyword>
<feature type="compositionally biased region" description="Basic and acidic residues" evidence="1">
    <location>
        <begin position="270"/>
        <end position="281"/>
    </location>
</feature>
<comment type="caution">
    <text evidence="2">The sequence shown here is derived from an EMBL/GenBank/DDBJ whole genome shotgun (WGS) entry which is preliminary data.</text>
</comment>